<protein>
    <submittedName>
        <fullName evidence="2">Uncharacterized protein</fullName>
    </submittedName>
</protein>
<reference evidence="2" key="1">
    <citation type="submission" date="2019-08" db="EMBL/GenBank/DDBJ databases">
        <authorList>
            <person name="Kucharzyk K."/>
            <person name="Murdoch R.W."/>
            <person name="Higgins S."/>
            <person name="Loffler F."/>
        </authorList>
    </citation>
    <scope>NUCLEOTIDE SEQUENCE</scope>
</reference>
<feature type="compositionally biased region" description="Basic and acidic residues" evidence="1">
    <location>
        <begin position="176"/>
        <end position="189"/>
    </location>
</feature>
<evidence type="ECO:0000313" key="2">
    <source>
        <dbReference type="EMBL" id="MPL88776.1"/>
    </source>
</evidence>
<name>A0A644VBR0_9ZZZZ</name>
<organism evidence="2">
    <name type="scientific">bioreactor metagenome</name>
    <dbReference type="NCBI Taxonomy" id="1076179"/>
    <lineage>
        <taxon>unclassified sequences</taxon>
        <taxon>metagenomes</taxon>
        <taxon>ecological metagenomes</taxon>
    </lineage>
</organism>
<comment type="caution">
    <text evidence="2">The sequence shown here is derived from an EMBL/GenBank/DDBJ whole genome shotgun (WGS) entry which is preliminary data.</text>
</comment>
<evidence type="ECO:0000256" key="1">
    <source>
        <dbReference type="SAM" id="MobiDB-lite"/>
    </source>
</evidence>
<accession>A0A644VBR0</accession>
<sequence length="329" mass="36347">MFLGGRARRSARRHRGLAAIVVEAAAGLAAKPARLDVFHQQRAGAVLGVRQPVVQHVHDRQAGVEADEVGELERAHRVVRAQLHRHVDRLHVADAFVKRVDRLVDHRDQDAVHDEGREVLGRRRGLAELRDDREHRLIGRIVGGDAADQLDELHHRHRVHEVHAHEPLGPVGLRGEPGDRDRRGVRGEDRRRFQMRHQGREDLILDLFALGRCLDHQVGLAEVGQGQRGGDAGKGGGLVLGGDLLARDLAVQVLLDGGHRLVEAVLRDVVQQDIVTREGEDMGNAVAHLACANDTYGFDRHVGSFPITRGQYAAAQQRAQGGSPRRVLR</sequence>
<gene>
    <name evidence="2" type="ORF">SDC9_34803</name>
</gene>
<dbReference type="EMBL" id="VSSQ01000264">
    <property type="protein sequence ID" value="MPL88776.1"/>
    <property type="molecule type" value="Genomic_DNA"/>
</dbReference>
<dbReference type="AlphaFoldDB" id="A0A644VBR0"/>
<proteinExistence type="predicted"/>
<feature type="region of interest" description="Disordered" evidence="1">
    <location>
        <begin position="167"/>
        <end position="189"/>
    </location>
</feature>